<dbReference type="PANTHER" id="PTHR43311">
    <property type="entry name" value="GLUTAMATE--TRNA LIGASE"/>
    <property type="match status" value="1"/>
</dbReference>
<feature type="domain" description="Glutamyl/glutaminyl-tRNA synthetase class Ib catalytic" evidence="8">
    <location>
        <begin position="8"/>
        <end position="228"/>
    </location>
</feature>
<dbReference type="InterPro" id="IPR001412">
    <property type="entry name" value="aa-tRNA-synth_I_CS"/>
</dbReference>
<dbReference type="AlphaFoldDB" id="E0XRX2"/>
<evidence type="ECO:0000256" key="2">
    <source>
        <dbReference type="ARBA" id="ARBA00022723"/>
    </source>
</evidence>
<evidence type="ECO:0000256" key="1">
    <source>
        <dbReference type="ARBA" id="ARBA00022598"/>
    </source>
</evidence>
<dbReference type="Gene3D" id="3.90.800.10">
    <property type="entry name" value="Glutamyl-tRNA Synthetase, Domain 3"/>
    <property type="match status" value="1"/>
</dbReference>
<evidence type="ECO:0000256" key="5">
    <source>
        <dbReference type="ARBA" id="ARBA00022840"/>
    </source>
</evidence>
<dbReference type="EMBL" id="GU474855">
    <property type="protein sequence ID" value="ADI17163.1"/>
    <property type="molecule type" value="Genomic_DNA"/>
</dbReference>
<comment type="similarity">
    <text evidence="7">Belongs to the class-I aminoacyl-tRNA synthetase family.</text>
</comment>
<reference evidence="9" key="1">
    <citation type="journal article" date="2011" name="Environ. Microbiol.">
        <title>Time-series analyses of Monterey Bay coastal microbial picoplankton using a 'genome proxy' microarray.</title>
        <authorList>
            <person name="Rich V.I."/>
            <person name="Pham V.D."/>
            <person name="Eppley J."/>
            <person name="Shi Y."/>
            <person name="DeLong E.F."/>
        </authorList>
    </citation>
    <scope>NUCLEOTIDE SEQUENCE</scope>
</reference>
<evidence type="ECO:0000256" key="7">
    <source>
        <dbReference type="RuleBase" id="RU363037"/>
    </source>
</evidence>
<keyword evidence="2" id="KW-0479">Metal-binding</keyword>
<evidence type="ECO:0000313" key="9">
    <source>
        <dbReference type="EMBL" id="ADI17163.1"/>
    </source>
</evidence>
<dbReference type="PROSITE" id="PS00178">
    <property type="entry name" value="AA_TRNA_LIGASE_I"/>
    <property type="match status" value="1"/>
</dbReference>
<proteinExistence type="inferred from homology"/>
<dbReference type="GO" id="GO:0005829">
    <property type="term" value="C:cytosol"/>
    <property type="evidence" value="ECO:0007669"/>
    <property type="project" value="TreeGrafter"/>
</dbReference>
<dbReference type="InterPro" id="IPR000924">
    <property type="entry name" value="Glu/Gln-tRNA-synth"/>
</dbReference>
<dbReference type="PRINTS" id="PR00987">
    <property type="entry name" value="TRNASYNTHGLU"/>
</dbReference>
<dbReference type="PANTHER" id="PTHR43311:SF1">
    <property type="entry name" value="GLUTAMYL-Q TRNA(ASP) SYNTHETASE"/>
    <property type="match status" value="1"/>
</dbReference>
<organism evidence="9">
    <name type="scientific">uncultured gamma proteobacterium HF0070_08D07</name>
    <dbReference type="NCBI Taxonomy" id="710983"/>
    <lineage>
        <taxon>Bacteria</taxon>
        <taxon>Pseudomonadati</taxon>
        <taxon>Pseudomonadota</taxon>
        <taxon>Gammaproteobacteria</taxon>
        <taxon>environmental samples</taxon>
    </lineage>
</organism>
<evidence type="ECO:0000256" key="3">
    <source>
        <dbReference type="ARBA" id="ARBA00022741"/>
    </source>
</evidence>
<keyword evidence="6 7" id="KW-0030">Aminoacyl-tRNA synthetase</keyword>
<keyword evidence="1 7" id="KW-0436">Ligase</keyword>
<dbReference type="Gene3D" id="3.40.50.620">
    <property type="entry name" value="HUPs"/>
    <property type="match status" value="1"/>
</dbReference>
<sequence>MSAVATGRFAPSPTGPMHMGHLVTALCSYCSVKQKMGKWLIRIDDTDSDRRSTESANLIIETLRIHGMIPDTEVTYQSVQNTKYRYRIKQLGSQTFSCSCSRRKTSKQARYTGTCYQNREYQAGHSIRLRSHRAIIFFKSTSNTRDEKGFTEGVDDFILQRKNGDISYHLASAIDDGEQMTEVVRGDDLLTSTGYQLLLMKKLGLSTPNYRHIPCLRFETGEKLSSQNMAPALANDRPERNLRNALWYLGAIPPTDIQSLSGIIEWSIGNLNLSQLPETLMPYQNYDVSDGHPRTKTIKPSV</sequence>
<evidence type="ECO:0000259" key="8">
    <source>
        <dbReference type="Pfam" id="PF00749"/>
    </source>
</evidence>
<dbReference type="Pfam" id="PF00749">
    <property type="entry name" value="tRNA-synt_1c"/>
    <property type="match status" value="1"/>
</dbReference>
<dbReference type="NCBIfam" id="NF004314">
    <property type="entry name" value="PRK05710.1-3"/>
    <property type="match status" value="1"/>
</dbReference>
<dbReference type="SUPFAM" id="SSF52374">
    <property type="entry name" value="Nucleotidylyl transferase"/>
    <property type="match status" value="1"/>
</dbReference>
<protein>
    <submittedName>
        <fullName evidence="9">Glutamyl-and glutaminyl-tRNA synthetases</fullName>
    </submittedName>
</protein>
<dbReference type="InterPro" id="IPR020058">
    <property type="entry name" value="Glu/Gln-tRNA-synth_Ib_cat-dom"/>
</dbReference>
<keyword evidence="3 7" id="KW-0547">Nucleotide-binding</keyword>
<name>E0XRX2_9GAMM</name>
<evidence type="ECO:0000256" key="6">
    <source>
        <dbReference type="ARBA" id="ARBA00023146"/>
    </source>
</evidence>
<dbReference type="InterPro" id="IPR014729">
    <property type="entry name" value="Rossmann-like_a/b/a_fold"/>
</dbReference>
<keyword evidence="5 7" id="KW-0067">ATP-binding</keyword>
<dbReference type="GO" id="GO:0005524">
    <property type="term" value="F:ATP binding"/>
    <property type="evidence" value="ECO:0007669"/>
    <property type="project" value="UniProtKB-KW"/>
</dbReference>
<keyword evidence="7" id="KW-0648">Protein biosynthesis</keyword>
<dbReference type="GO" id="GO:0006424">
    <property type="term" value="P:glutamyl-tRNA aminoacylation"/>
    <property type="evidence" value="ECO:0007669"/>
    <property type="project" value="TreeGrafter"/>
</dbReference>
<accession>E0XRX2</accession>
<dbReference type="GO" id="GO:0004818">
    <property type="term" value="F:glutamate-tRNA ligase activity"/>
    <property type="evidence" value="ECO:0007669"/>
    <property type="project" value="TreeGrafter"/>
</dbReference>
<keyword evidence="4" id="KW-0862">Zinc</keyword>
<evidence type="ECO:0000256" key="4">
    <source>
        <dbReference type="ARBA" id="ARBA00022833"/>
    </source>
</evidence>
<dbReference type="InterPro" id="IPR049940">
    <property type="entry name" value="GluQ/Sye"/>
</dbReference>